<dbReference type="InterPro" id="IPR005186">
    <property type="entry name" value="FlaG"/>
</dbReference>
<keyword evidence="3" id="KW-1185">Reference proteome</keyword>
<sequence>MASEMTTQAVSGFNESLSFRAQSGNQQPGSDKAQVLKEAQKTVTTEQASELPTTLKVEEKIAEQLNRVEQMQEDASKEFSMDELQEVLNEINSAFYLQNRAVKFEIHDKTEDLVVQVLNTKTDEVIRQYPSEEILNRRKRLMEGDTNFFSTRVY</sequence>
<dbReference type="STRING" id="1122252.SAMN05660443_1597"/>
<evidence type="ECO:0000256" key="1">
    <source>
        <dbReference type="SAM" id="MobiDB-lite"/>
    </source>
</evidence>
<feature type="region of interest" description="Disordered" evidence="1">
    <location>
        <begin position="1"/>
        <end position="51"/>
    </location>
</feature>
<dbReference type="Pfam" id="PF03646">
    <property type="entry name" value="FlaG"/>
    <property type="match status" value="1"/>
</dbReference>
<dbReference type="RefSeq" id="WP_091961715.1">
    <property type="nucleotide sequence ID" value="NZ_FOLH01000003.1"/>
</dbReference>
<dbReference type="EMBL" id="FOLH01000003">
    <property type="protein sequence ID" value="SFC14330.1"/>
    <property type="molecule type" value="Genomic_DNA"/>
</dbReference>
<feature type="compositionally biased region" description="Polar residues" evidence="1">
    <location>
        <begin position="1"/>
        <end position="29"/>
    </location>
</feature>
<reference evidence="2 3" key="1">
    <citation type="submission" date="2016-10" db="EMBL/GenBank/DDBJ databases">
        <authorList>
            <person name="de Groot N.N."/>
        </authorList>
    </citation>
    <scope>NUCLEOTIDE SEQUENCE [LARGE SCALE GENOMIC DNA]</scope>
    <source>
        <strain evidence="2 3">DSM 18438</strain>
    </source>
</reference>
<protein>
    <submittedName>
        <fullName evidence="2">FlaG protein</fullName>
    </submittedName>
</protein>
<evidence type="ECO:0000313" key="3">
    <source>
        <dbReference type="Proteomes" id="UP000199058"/>
    </source>
</evidence>
<organism evidence="2 3">
    <name type="scientific">Marinospirillum celere</name>
    <dbReference type="NCBI Taxonomy" id="1122252"/>
    <lineage>
        <taxon>Bacteria</taxon>
        <taxon>Pseudomonadati</taxon>
        <taxon>Pseudomonadota</taxon>
        <taxon>Gammaproteobacteria</taxon>
        <taxon>Oceanospirillales</taxon>
        <taxon>Oceanospirillaceae</taxon>
        <taxon>Marinospirillum</taxon>
    </lineage>
</organism>
<dbReference type="InterPro" id="IPR035924">
    <property type="entry name" value="FlaG-like_sf"/>
</dbReference>
<gene>
    <name evidence="2" type="ORF">SAMN05660443_1597</name>
</gene>
<dbReference type="SUPFAM" id="SSF160214">
    <property type="entry name" value="FlaG-like"/>
    <property type="match status" value="1"/>
</dbReference>
<feature type="compositionally biased region" description="Polar residues" evidence="1">
    <location>
        <begin position="41"/>
        <end position="51"/>
    </location>
</feature>
<evidence type="ECO:0000313" key="2">
    <source>
        <dbReference type="EMBL" id="SFC14330.1"/>
    </source>
</evidence>
<dbReference type="PANTHER" id="PTHR37166:SF1">
    <property type="entry name" value="PROTEIN FLAG"/>
    <property type="match status" value="1"/>
</dbReference>
<dbReference type="AlphaFoldDB" id="A0A1I1GZG1"/>
<proteinExistence type="predicted"/>
<dbReference type="Gene3D" id="3.30.160.170">
    <property type="entry name" value="FlaG-like"/>
    <property type="match status" value="1"/>
</dbReference>
<dbReference type="Proteomes" id="UP000199058">
    <property type="component" value="Unassembled WGS sequence"/>
</dbReference>
<dbReference type="PANTHER" id="PTHR37166">
    <property type="entry name" value="PROTEIN FLAG"/>
    <property type="match status" value="1"/>
</dbReference>
<accession>A0A1I1GZG1</accession>
<name>A0A1I1GZG1_9GAMM</name>
<dbReference type="OrthoDB" id="5741693at2"/>